<protein>
    <submittedName>
        <fullName evidence="1">Uncharacterized protein</fullName>
    </submittedName>
</protein>
<comment type="caution">
    <text evidence="1">The sequence shown here is derived from an EMBL/GenBank/DDBJ whole genome shotgun (WGS) entry which is preliminary data.</text>
</comment>
<proteinExistence type="predicted"/>
<accession>A0A543CKF0</accession>
<keyword evidence="2" id="KW-1185">Reference proteome</keyword>
<name>A0A543CKF0_9ACTN</name>
<organism evidence="1 2">
    <name type="scientific">Actinoallomurus bryophytorum</name>
    <dbReference type="NCBI Taxonomy" id="1490222"/>
    <lineage>
        <taxon>Bacteria</taxon>
        <taxon>Bacillati</taxon>
        <taxon>Actinomycetota</taxon>
        <taxon>Actinomycetes</taxon>
        <taxon>Streptosporangiales</taxon>
        <taxon>Thermomonosporaceae</taxon>
        <taxon>Actinoallomurus</taxon>
    </lineage>
</organism>
<evidence type="ECO:0000313" key="1">
    <source>
        <dbReference type="EMBL" id="TQL97583.1"/>
    </source>
</evidence>
<dbReference type="Proteomes" id="UP000316096">
    <property type="component" value="Unassembled WGS sequence"/>
</dbReference>
<dbReference type="EMBL" id="VFOZ01000001">
    <property type="protein sequence ID" value="TQL97583.1"/>
    <property type="molecule type" value="Genomic_DNA"/>
</dbReference>
<gene>
    <name evidence="1" type="ORF">FB559_3178</name>
</gene>
<reference evidence="1 2" key="1">
    <citation type="submission" date="2019-06" db="EMBL/GenBank/DDBJ databases">
        <title>Sequencing the genomes of 1000 actinobacteria strains.</title>
        <authorList>
            <person name="Klenk H.-P."/>
        </authorList>
    </citation>
    <scope>NUCLEOTIDE SEQUENCE [LARGE SCALE GENOMIC DNA]</scope>
    <source>
        <strain evidence="1 2">DSM 102200</strain>
    </source>
</reference>
<sequence>MWGGGKNSHALEADLLSKSCASPWTACATDNAYPQPRDVRAVIDYALKRGWDATATGGTFLLSERDHASAFELEDFLLTDRRRDPAAPDPTARVIRAYEWRTAEADPVRQGHREDVGPDAGG</sequence>
<evidence type="ECO:0000313" key="2">
    <source>
        <dbReference type="Proteomes" id="UP000316096"/>
    </source>
</evidence>
<dbReference type="AlphaFoldDB" id="A0A543CKF0"/>